<sequence length="256" mass="28770">MGTGTGVCQTDSVETVDFGLDNSCAVSSANKDSLTLRKQLKLQGVEALFFDCDDTLYPSSCKVSEQVRKNIQLYMKEKLQIPDDKVLDLQHSLFVEYGTTLRGLQELYAIDPYEYWSYIHWSLDYESLIKKDSSLRNILHSLPFRKFVFTNADKIHAQKCLQALDIPEETFEKIIDVVAVGFKNKPDPNSFLTALKIANVDNPSKALLFDDSVVNLQAAKNMGWHVVAVGNSSVDAKDFCDAWIPSIHHVPCILSK</sequence>
<dbReference type="InterPro" id="IPR023214">
    <property type="entry name" value="HAD_sf"/>
</dbReference>
<protein>
    <submittedName>
        <fullName evidence="1">Putative hydrolase of the HAD superfamily</fullName>
    </submittedName>
</protein>
<dbReference type="SFLD" id="SFLDG01132">
    <property type="entry name" value="C1.5.3:_5'-Nucleotidase_Like"/>
    <property type="match status" value="1"/>
</dbReference>
<dbReference type="SFLD" id="SFLDS00003">
    <property type="entry name" value="Haloacid_Dehalogenase"/>
    <property type="match status" value="1"/>
</dbReference>
<evidence type="ECO:0000313" key="2">
    <source>
        <dbReference type="Proteomes" id="UP000030680"/>
    </source>
</evidence>
<dbReference type="Gene3D" id="3.40.50.1000">
    <property type="entry name" value="HAD superfamily/HAD-like"/>
    <property type="match status" value="1"/>
</dbReference>
<dbReference type="InterPro" id="IPR010237">
    <property type="entry name" value="Pyr-5-nucltdase"/>
</dbReference>
<organism evidence="1 2">
    <name type="scientific">Galdieria sulphuraria</name>
    <name type="common">Red alga</name>
    <dbReference type="NCBI Taxonomy" id="130081"/>
    <lineage>
        <taxon>Eukaryota</taxon>
        <taxon>Rhodophyta</taxon>
        <taxon>Bangiophyceae</taxon>
        <taxon>Galdieriales</taxon>
        <taxon>Galdieriaceae</taxon>
        <taxon>Galdieria</taxon>
    </lineage>
</organism>
<dbReference type="OMA" id="YPHHVNL"/>
<dbReference type="InterPro" id="IPR036412">
    <property type="entry name" value="HAD-like_sf"/>
</dbReference>
<dbReference type="Gramene" id="EME25896">
    <property type="protein sequence ID" value="EME25896"/>
    <property type="gene ID" value="Gasu_64460"/>
</dbReference>
<dbReference type="PANTHER" id="PTHR12725">
    <property type="entry name" value="HALOACID DEHALOGENASE-LIKE HYDROLASE"/>
    <property type="match status" value="1"/>
</dbReference>
<dbReference type="KEGG" id="gsl:Gasu_64460"/>
<reference evidence="2" key="1">
    <citation type="journal article" date="2013" name="Science">
        <title>Gene transfer from bacteria and archaea facilitated evolution of an extremophilic eukaryote.</title>
        <authorList>
            <person name="Schonknecht G."/>
            <person name="Chen W.H."/>
            <person name="Ternes C.M."/>
            <person name="Barbier G.G."/>
            <person name="Shrestha R.P."/>
            <person name="Stanke M."/>
            <person name="Brautigam A."/>
            <person name="Baker B.J."/>
            <person name="Banfield J.F."/>
            <person name="Garavito R.M."/>
            <person name="Carr K."/>
            <person name="Wilkerson C."/>
            <person name="Rensing S.A."/>
            <person name="Gagneul D."/>
            <person name="Dickenson N.E."/>
            <person name="Oesterhelt C."/>
            <person name="Lercher M.J."/>
            <person name="Weber A.P."/>
        </authorList>
    </citation>
    <scope>NUCLEOTIDE SEQUENCE [LARGE SCALE GENOMIC DNA]</scope>
    <source>
        <strain evidence="2">074W</strain>
    </source>
</reference>
<accession>M2VS21</accession>
<dbReference type="PANTHER" id="PTHR12725:SF117">
    <property type="entry name" value="HALOACID DEHALOGENASE-LIKE HYDROLASE"/>
    <property type="match status" value="1"/>
</dbReference>
<gene>
    <name evidence="1" type="ORF">Gasu_64460</name>
</gene>
<evidence type="ECO:0000313" key="1">
    <source>
        <dbReference type="EMBL" id="EME25896.1"/>
    </source>
</evidence>
<dbReference type="GeneID" id="17084888"/>
<dbReference type="eggNOG" id="KOG3109">
    <property type="taxonomic scope" value="Eukaryota"/>
</dbReference>
<name>M2VS21_GALSU</name>
<dbReference type="EMBL" id="KB454734">
    <property type="protein sequence ID" value="EME25896.1"/>
    <property type="molecule type" value="Genomic_DNA"/>
</dbReference>
<dbReference type="SFLD" id="SFLDG01129">
    <property type="entry name" value="C1.5:_HAD__Beta-PGM__Phosphata"/>
    <property type="match status" value="1"/>
</dbReference>
<keyword evidence="1" id="KW-0378">Hydrolase</keyword>
<dbReference type="STRING" id="130081.M2VS21"/>
<dbReference type="SUPFAM" id="SSF56784">
    <property type="entry name" value="HAD-like"/>
    <property type="match status" value="1"/>
</dbReference>
<dbReference type="InterPro" id="IPR006439">
    <property type="entry name" value="HAD-SF_hydro_IA"/>
</dbReference>
<dbReference type="Pfam" id="PF00702">
    <property type="entry name" value="Hydrolase"/>
    <property type="match status" value="1"/>
</dbReference>
<dbReference type="AlphaFoldDB" id="M2VS21"/>
<dbReference type="NCBIfam" id="TIGR01509">
    <property type="entry name" value="HAD-SF-IA-v3"/>
    <property type="match status" value="1"/>
</dbReference>
<dbReference type="Proteomes" id="UP000030680">
    <property type="component" value="Unassembled WGS sequence"/>
</dbReference>
<dbReference type="RefSeq" id="XP_005702416.1">
    <property type="nucleotide sequence ID" value="XM_005702359.1"/>
</dbReference>
<dbReference type="OrthoDB" id="1065058at2759"/>
<dbReference type="GO" id="GO:0016787">
    <property type="term" value="F:hydrolase activity"/>
    <property type="evidence" value="ECO:0007669"/>
    <property type="project" value="UniProtKB-KW"/>
</dbReference>
<dbReference type="Gene3D" id="1.10.150.450">
    <property type="match status" value="1"/>
</dbReference>
<proteinExistence type="predicted"/>
<dbReference type="NCBIfam" id="TIGR01993">
    <property type="entry name" value="Pyr-5-nucltdase"/>
    <property type="match status" value="1"/>
</dbReference>
<keyword evidence="2" id="KW-1185">Reference proteome</keyword>